<dbReference type="InterPro" id="IPR036388">
    <property type="entry name" value="WH-like_DNA-bd_sf"/>
</dbReference>
<dbReference type="Pfam" id="PF03466">
    <property type="entry name" value="LysR_substrate"/>
    <property type="match status" value="1"/>
</dbReference>
<dbReference type="SUPFAM" id="SSF53850">
    <property type="entry name" value="Periplasmic binding protein-like II"/>
    <property type="match status" value="1"/>
</dbReference>
<comment type="caution">
    <text evidence="6">The sequence shown here is derived from an EMBL/GenBank/DDBJ whole genome shotgun (WGS) entry which is preliminary data.</text>
</comment>
<dbReference type="PRINTS" id="PR00039">
    <property type="entry name" value="HTHLYSR"/>
</dbReference>
<dbReference type="SUPFAM" id="SSF46785">
    <property type="entry name" value="Winged helix' DNA-binding domain"/>
    <property type="match status" value="1"/>
</dbReference>
<dbReference type="GO" id="GO:0009089">
    <property type="term" value="P:lysine biosynthetic process via diaminopimelate"/>
    <property type="evidence" value="ECO:0007669"/>
    <property type="project" value="TreeGrafter"/>
</dbReference>
<organism evidence="6 7">
    <name type="scientific">Gluconobacter oxydans NBRC 3293</name>
    <dbReference type="NCBI Taxonomy" id="1315969"/>
    <lineage>
        <taxon>Bacteria</taxon>
        <taxon>Pseudomonadati</taxon>
        <taxon>Pseudomonadota</taxon>
        <taxon>Alphaproteobacteria</taxon>
        <taxon>Acetobacterales</taxon>
        <taxon>Acetobacteraceae</taxon>
        <taxon>Gluconobacter</taxon>
    </lineage>
</organism>
<name>A0A829WG58_GLUOY</name>
<dbReference type="EMBL" id="BARJ01000002">
    <property type="protein sequence ID" value="GEM15828.1"/>
    <property type="molecule type" value="Genomic_DNA"/>
</dbReference>
<evidence type="ECO:0000259" key="5">
    <source>
        <dbReference type="PROSITE" id="PS50931"/>
    </source>
</evidence>
<sequence length="338" mass="37679">MRLCGPQIWRRYLHHLLQKDDKKDFIPPTNSSETYLPKQGTPMRLRQIEVFYAIMTAGSLRRAAELLHVSQPAASKVLRYAEQSLGFALFERAGGRLVPTREARIMLPHVNAIFEKLSDLKRLTDNLRYARDGHSISIGCVPSLGLSLVPRVVQRYRADHPGMELTIDAMHGPEIVSRIMNHDLDLGIVFGDYTCDGLTALHIADIPLMMIDAEEGEGPVSVTEINPERYIGLSENDPTARMLDMVMEEARIPIKAHVRVRTHFMAAELVRLGGGCAIVDAVTALHHPGLPRPRPLSPPLSVTCTVLFRADHALSQISQSILTLLRSELDVDLLSLKK</sequence>
<comment type="similarity">
    <text evidence="1">Belongs to the LysR transcriptional regulatory family.</text>
</comment>
<reference evidence="6 7" key="1">
    <citation type="submission" date="2013-04" db="EMBL/GenBank/DDBJ databases">
        <title>Gluconobacter oxydans NBRC 3293 whole genome sequence.</title>
        <authorList>
            <person name="Matsutani M."/>
            <person name="Yakushi T."/>
            <person name="Matsushita K."/>
        </authorList>
    </citation>
    <scope>NUCLEOTIDE SEQUENCE [LARGE SCALE GENOMIC DNA]</scope>
    <source>
        <strain evidence="6 7">NBRC 3293</strain>
    </source>
</reference>
<dbReference type="InterPro" id="IPR036390">
    <property type="entry name" value="WH_DNA-bd_sf"/>
</dbReference>
<evidence type="ECO:0000256" key="2">
    <source>
        <dbReference type="ARBA" id="ARBA00023015"/>
    </source>
</evidence>
<dbReference type="PROSITE" id="PS50931">
    <property type="entry name" value="HTH_LYSR"/>
    <property type="match status" value="1"/>
</dbReference>
<evidence type="ECO:0000313" key="7">
    <source>
        <dbReference type="Proteomes" id="UP000484858"/>
    </source>
</evidence>
<keyword evidence="2" id="KW-0805">Transcription regulation</keyword>
<dbReference type="PANTHER" id="PTHR30427:SF1">
    <property type="entry name" value="TRANSCRIPTIONAL ACTIVATOR PROTEIN LYSR"/>
    <property type="match status" value="1"/>
</dbReference>
<feature type="domain" description="HTH lysR-type" evidence="5">
    <location>
        <begin position="43"/>
        <end position="100"/>
    </location>
</feature>
<protein>
    <submittedName>
        <fullName evidence="6">LysR family transcriptional regulator</fullName>
    </submittedName>
</protein>
<evidence type="ECO:0000256" key="1">
    <source>
        <dbReference type="ARBA" id="ARBA00009437"/>
    </source>
</evidence>
<evidence type="ECO:0000256" key="4">
    <source>
        <dbReference type="ARBA" id="ARBA00023163"/>
    </source>
</evidence>
<accession>A0A829WG58</accession>
<dbReference type="Gene3D" id="3.40.190.290">
    <property type="match status" value="1"/>
</dbReference>
<evidence type="ECO:0000313" key="6">
    <source>
        <dbReference type="EMBL" id="GEM15828.1"/>
    </source>
</evidence>
<dbReference type="GO" id="GO:0003700">
    <property type="term" value="F:DNA-binding transcription factor activity"/>
    <property type="evidence" value="ECO:0007669"/>
    <property type="project" value="InterPro"/>
</dbReference>
<evidence type="ECO:0000256" key="3">
    <source>
        <dbReference type="ARBA" id="ARBA00023125"/>
    </source>
</evidence>
<proteinExistence type="inferred from homology"/>
<dbReference type="GO" id="GO:0043565">
    <property type="term" value="F:sequence-specific DNA binding"/>
    <property type="evidence" value="ECO:0007669"/>
    <property type="project" value="TreeGrafter"/>
</dbReference>
<dbReference type="InterPro" id="IPR000847">
    <property type="entry name" value="LysR_HTH_N"/>
</dbReference>
<dbReference type="AlphaFoldDB" id="A0A829WG58"/>
<dbReference type="PANTHER" id="PTHR30427">
    <property type="entry name" value="TRANSCRIPTIONAL ACTIVATOR PROTEIN LYSR"/>
    <property type="match status" value="1"/>
</dbReference>
<dbReference type="InterPro" id="IPR005119">
    <property type="entry name" value="LysR_subst-bd"/>
</dbReference>
<dbReference type="Pfam" id="PF00126">
    <property type="entry name" value="HTH_1"/>
    <property type="match status" value="1"/>
</dbReference>
<keyword evidence="4" id="KW-0804">Transcription</keyword>
<gene>
    <name evidence="6" type="ORF">NBRC3293_0325</name>
</gene>
<keyword evidence="3" id="KW-0238">DNA-binding</keyword>
<dbReference type="Gene3D" id="1.10.10.10">
    <property type="entry name" value="Winged helix-like DNA-binding domain superfamily/Winged helix DNA-binding domain"/>
    <property type="match status" value="1"/>
</dbReference>
<dbReference type="GO" id="GO:0010628">
    <property type="term" value="P:positive regulation of gene expression"/>
    <property type="evidence" value="ECO:0007669"/>
    <property type="project" value="TreeGrafter"/>
</dbReference>
<dbReference type="Proteomes" id="UP000484858">
    <property type="component" value="Unassembled WGS sequence"/>
</dbReference>